<reference evidence="1" key="1">
    <citation type="journal article" date="2021" name="Microb. Physiol.">
        <title>Proteogenomic Insights into the Physiology of Marine, Sulfate-Reducing, Filamentous Desulfonema limicola and Desulfonema magnum.</title>
        <authorList>
            <person name="Schnaars V."/>
            <person name="Wohlbrand L."/>
            <person name="Scheve S."/>
            <person name="Hinrichs C."/>
            <person name="Reinhardt R."/>
            <person name="Rabus R."/>
        </authorList>
    </citation>
    <scope>NUCLEOTIDE SEQUENCE</scope>
    <source>
        <strain evidence="1">4be13</strain>
    </source>
</reference>
<proteinExistence type="predicted"/>
<dbReference type="AlphaFoldDB" id="A0A975BRG4"/>
<dbReference type="EMBL" id="CP061800">
    <property type="protein sequence ID" value="QTA90276.1"/>
    <property type="molecule type" value="Genomic_DNA"/>
</dbReference>
<organism evidence="1 2">
    <name type="scientific">Desulfonema magnum</name>
    <dbReference type="NCBI Taxonomy" id="45655"/>
    <lineage>
        <taxon>Bacteria</taxon>
        <taxon>Pseudomonadati</taxon>
        <taxon>Thermodesulfobacteriota</taxon>
        <taxon>Desulfobacteria</taxon>
        <taxon>Desulfobacterales</taxon>
        <taxon>Desulfococcaceae</taxon>
        <taxon>Desulfonema</taxon>
    </lineage>
</organism>
<dbReference type="KEGG" id="dmm:dnm_063370"/>
<name>A0A975BRG4_9BACT</name>
<accession>A0A975BRG4</accession>
<evidence type="ECO:0000313" key="2">
    <source>
        <dbReference type="Proteomes" id="UP000663722"/>
    </source>
</evidence>
<dbReference type="Proteomes" id="UP000663722">
    <property type="component" value="Chromosome"/>
</dbReference>
<sequence>MNIFNSQLLALVQFNGIFRENRLNPSENTANFRKTGGVINYLILQEFPLN</sequence>
<protein>
    <submittedName>
        <fullName evidence="1">Uncharacterized protein</fullName>
    </submittedName>
</protein>
<keyword evidence="2" id="KW-1185">Reference proteome</keyword>
<gene>
    <name evidence="1" type="ORF">dnm_063370</name>
</gene>
<evidence type="ECO:0000313" key="1">
    <source>
        <dbReference type="EMBL" id="QTA90276.1"/>
    </source>
</evidence>